<dbReference type="GO" id="GO:0046872">
    <property type="term" value="F:metal ion binding"/>
    <property type="evidence" value="ECO:0007669"/>
    <property type="project" value="UniProtKB-KW"/>
</dbReference>
<keyword evidence="6" id="KW-1185">Reference proteome</keyword>
<feature type="transmembrane region" description="Helical" evidence="3">
    <location>
        <begin position="127"/>
        <end position="147"/>
    </location>
</feature>
<dbReference type="RefSeq" id="WP_145851336.1">
    <property type="nucleotide sequence ID" value="NZ_RPFW01000001.1"/>
</dbReference>
<evidence type="ECO:0000259" key="4">
    <source>
        <dbReference type="Pfam" id="PF00689"/>
    </source>
</evidence>
<dbReference type="EMBL" id="RPFW01000001">
    <property type="protein sequence ID" value="TVZ06583.1"/>
    <property type="molecule type" value="Genomic_DNA"/>
</dbReference>
<keyword evidence="3" id="KW-0812">Transmembrane</keyword>
<keyword evidence="1" id="KW-0479">Metal-binding</keyword>
<reference evidence="5 6" key="1">
    <citation type="submission" date="2018-11" db="EMBL/GenBank/DDBJ databases">
        <title>Trebonia kvetii gen.nov., sp.nov., a novel acidophilic actinobacterium, and proposal of the new actinobacterial family Treboniaceae fam. nov.</title>
        <authorList>
            <person name="Rapoport D."/>
            <person name="Sagova-Mareckova M."/>
            <person name="Sedlacek I."/>
            <person name="Provaznik J."/>
            <person name="Kralova S."/>
            <person name="Pavlinic D."/>
            <person name="Benes V."/>
            <person name="Kopecky J."/>
        </authorList>
    </citation>
    <scope>NUCLEOTIDE SEQUENCE [LARGE SCALE GENOMIC DNA]</scope>
    <source>
        <strain evidence="5 6">15Tr583</strain>
    </source>
</reference>
<proteinExistence type="predicted"/>
<keyword evidence="3" id="KW-1133">Transmembrane helix</keyword>
<feature type="transmembrane region" description="Helical" evidence="3">
    <location>
        <begin position="167"/>
        <end position="187"/>
    </location>
</feature>
<dbReference type="GO" id="GO:0005388">
    <property type="term" value="F:P-type calcium transporter activity"/>
    <property type="evidence" value="ECO:0007669"/>
    <property type="project" value="TreeGrafter"/>
</dbReference>
<evidence type="ECO:0000256" key="1">
    <source>
        <dbReference type="ARBA" id="ARBA00022723"/>
    </source>
</evidence>
<dbReference type="Pfam" id="PF00689">
    <property type="entry name" value="Cation_ATPase_C"/>
    <property type="match status" value="1"/>
</dbReference>
<dbReference type="OrthoDB" id="9814270at2"/>
<dbReference type="PANTHER" id="PTHR24093:SF506">
    <property type="entry name" value="CATION-TRANSPORTING ATPASE PMA1"/>
    <property type="match status" value="1"/>
</dbReference>
<dbReference type="InterPro" id="IPR006068">
    <property type="entry name" value="ATPase_P-typ_cation-transptr_C"/>
</dbReference>
<comment type="caution">
    <text evidence="5">The sequence shown here is derived from an EMBL/GenBank/DDBJ whole genome shotgun (WGS) entry which is preliminary data.</text>
</comment>
<name>A0A6P2CAJ1_9ACTN</name>
<accession>A0A6P2CAJ1</accession>
<gene>
    <name evidence="5" type="ORF">EAS64_04110</name>
</gene>
<dbReference type="GO" id="GO:0005886">
    <property type="term" value="C:plasma membrane"/>
    <property type="evidence" value="ECO:0007669"/>
    <property type="project" value="TreeGrafter"/>
</dbReference>
<dbReference type="InterPro" id="IPR023298">
    <property type="entry name" value="ATPase_P-typ_TM_dom_sf"/>
</dbReference>
<feature type="transmembrane region" description="Helical" evidence="3">
    <location>
        <begin position="199"/>
        <end position="217"/>
    </location>
</feature>
<dbReference type="SUPFAM" id="SSF81665">
    <property type="entry name" value="Calcium ATPase, transmembrane domain M"/>
    <property type="match status" value="1"/>
</dbReference>
<organism evidence="5 6">
    <name type="scientific">Trebonia kvetii</name>
    <dbReference type="NCBI Taxonomy" id="2480626"/>
    <lineage>
        <taxon>Bacteria</taxon>
        <taxon>Bacillati</taxon>
        <taxon>Actinomycetota</taxon>
        <taxon>Actinomycetes</taxon>
        <taxon>Streptosporangiales</taxon>
        <taxon>Treboniaceae</taxon>
        <taxon>Trebonia</taxon>
    </lineage>
</organism>
<evidence type="ECO:0000313" key="5">
    <source>
        <dbReference type="EMBL" id="TVZ06583.1"/>
    </source>
</evidence>
<evidence type="ECO:0000256" key="3">
    <source>
        <dbReference type="SAM" id="Phobius"/>
    </source>
</evidence>
<evidence type="ECO:0000313" key="6">
    <source>
        <dbReference type="Proteomes" id="UP000460272"/>
    </source>
</evidence>
<keyword evidence="2" id="KW-0460">Magnesium</keyword>
<dbReference type="PANTHER" id="PTHR24093">
    <property type="entry name" value="CATION TRANSPORTING ATPASE"/>
    <property type="match status" value="1"/>
</dbReference>
<evidence type="ECO:0000256" key="2">
    <source>
        <dbReference type="ARBA" id="ARBA00022842"/>
    </source>
</evidence>
<dbReference type="AlphaFoldDB" id="A0A6P2CAJ1"/>
<dbReference type="Proteomes" id="UP000460272">
    <property type="component" value="Unassembled WGS sequence"/>
</dbReference>
<keyword evidence="3" id="KW-0472">Membrane</keyword>
<feature type="transmembrane region" description="Helical" evidence="3">
    <location>
        <begin position="29"/>
        <end position="48"/>
    </location>
</feature>
<feature type="transmembrane region" description="Helical" evidence="3">
    <location>
        <begin position="94"/>
        <end position="121"/>
    </location>
</feature>
<feature type="domain" description="Cation-transporting P-type ATPase C-terminal" evidence="4">
    <location>
        <begin position="51"/>
        <end position="219"/>
    </location>
</feature>
<sequence length="237" mass="25562">MGTGTEVTREAAVMILTDDNLARYIRYQVSGLFGYIITFLSASIFNIAGGEPLLPLQTLWVSFTTLSIQAIGLGYSKPAAGLMDRPPLPPGRPILTRGLVCWLAFTGLLTATGTLGVISWADHAHGLAIARTMDMVTFALFSLFFSIECKDEMDSAFSLDTFSGKTFLITTSAWFILLVLSTVLGIFQNVMGTTRLDVPQWLICTAAALSIVAAAEIRKSRTTAARHHAIQPVSLIG</sequence>
<feature type="transmembrane region" description="Helical" evidence="3">
    <location>
        <begin position="54"/>
        <end position="73"/>
    </location>
</feature>
<dbReference type="Gene3D" id="1.20.1110.10">
    <property type="entry name" value="Calcium-transporting ATPase, transmembrane domain"/>
    <property type="match status" value="2"/>
</dbReference>
<protein>
    <recommendedName>
        <fullName evidence="4">Cation-transporting P-type ATPase C-terminal domain-containing protein</fullName>
    </recommendedName>
</protein>